<dbReference type="Gene3D" id="3.40.50.1820">
    <property type="entry name" value="alpha/beta hydrolase"/>
    <property type="match status" value="1"/>
</dbReference>
<dbReference type="Proteomes" id="UP001310387">
    <property type="component" value="Unassembled WGS sequence"/>
</dbReference>
<reference evidence="3" key="2">
    <citation type="submission" date="2024-02" db="EMBL/GenBank/DDBJ databases">
        <authorList>
            <person name="Prathaban M."/>
            <person name="Mythili R."/>
            <person name="Sharmila Devi N."/>
            <person name="Sobanaa M."/>
            <person name="Prathiviraj R."/>
            <person name="Selvin J."/>
        </authorList>
    </citation>
    <scope>NUCLEOTIDE SEQUENCE</scope>
    <source>
        <strain evidence="3">MP1014</strain>
    </source>
</reference>
<accession>A0ABU7Z7B1</accession>
<evidence type="ECO:0000313" key="3">
    <source>
        <dbReference type="EMBL" id="MEG3615263.1"/>
    </source>
</evidence>
<keyword evidence="3" id="KW-0378">Hydrolase</keyword>
<dbReference type="EMBL" id="JBAGLP010000117">
    <property type="protein sequence ID" value="MEG3615263.1"/>
    <property type="molecule type" value="Genomic_DNA"/>
</dbReference>
<evidence type="ECO:0000313" key="4">
    <source>
        <dbReference type="Proteomes" id="UP001310387"/>
    </source>
</evidence>
<evidence type="ECO:0000259" key="1">
    <source>
        <dbReference type="Pfam" id="PF04101"/>
    </source>
</evidence>
<dbReference type="Pfam" id="PF04101">
    <property type="entry name" value="Glyco_tran_28_C"/>
    <property type="match status" value="1"/>
</dbReference>
<feature type="domain" description="Glycosyl transferase family 28 C-terminal" evidence="1">
    <location>
        <begin position="546"/>
        <end position="681"/>
    </location>
</feature>
<dbReference type="InterPro" id="IPR029058">
    <property type="entry name" value="AB_hydrolase_fold"/>
</dbReference>
<dbReference type="SUPFAM" id="SSF53474">
    <property type="entry name" value="alpha/beta-Hydrolases"/>
    <property type="match status" value="1"/>
</dbReference>
<dbReference type="PANTHER" id="PTHR43433:SF5">
    <property type="entry name" value="AB HYDROLASE-1 DOMAIN-CONTAINING PROTEIN"/>
    <property type="match status" value="1"/>
</dbReference>
<proteinExistence type="predicted"/>
<dbReference type="Pfam" id="PF12697">
    <property type="entry name" value="Abhydrolase_6"/>
    <property type="match status" value="1"/>
</dbReference>
<dbReference type="PANTHER" id="PTHR43433">
    <property type="entry name" value="HYDROLASE, ALPHA/BETA FOLD FAMILY PROTEIN"/>
    <property type="match status" value="1"/>
</dbReference>
<reference evidence="3" key="1">
    <citation type="journal article" date="2024" name="Antonie Van Leeuwenhoek">
        <title>Isoptericola haloaureus sp. nov., a dimorphic actinobacterium isolated from mangrove sediments of southeast India, implicating biosaline agricultural significance through nitrogen fixation and salt tolerance genes.</title>
        <authorList>
            <person name="Prathaban M."/>
            <person name="Prathiviraj R."/>
            <person name="Ravichandran M."/>
            <person name="Natarajan S.D."/>
            <person name="Sobanaa M."/>
            <person name="Hari Krishna Kumar S."/>
            <person name="Chandrasekar V."/>
            <person name="Selvin J."/>
        </authorList>
    </citation>
    <scope>NUCLEOTIDE SEQUENCE</scope>
    <source>
        <strain evidence="3">MP1014</strain>
    </source>
</reference>
<protein>
    <submittedName>
        <fullName evidence="3">Alpha/beta fold hydrolase</fullName>
    </submittedName>
</protein>
<dbReference type="InterPro" id="IPR007235">
    <property type="entry name" value="Glyco_trans_28_C"/>
</dbReference>
<evidence type="ECO:0000259" key="2">
    <source>
        <dbReference type="Pfam" id="PF12697"/>
    </source>
</evidence>
<gene>
    <name evidence="3" type="ORF">V5O49_09045</name>
</gene>
<keyword evidence="4" id="KW-1185">Reference proteome</keyword>
<dbReference type="GO" id="GO:0016787">
    <property type="term" value="F:hydrolase activity"/>
    <property type="evidence" value="ECO:0007669"/>
    <property type="project" value="UniProtKB-KW"/>
</dbReference>
<organism evidence="3 4">
    <name type="scientific">Isoptericola haloaureus</name>
    <dbReference type="NCBI Taxonomy" id="1542902"/>
    <lineage>
        <taxon>Bacteria</taxon>
        <taxon>Bacillati</taxon>
        <taxon>Actinomycetota</taxon>
        <taxon>Actinomycetes</taxon>
        <taxon>Micrococcales</taxon>
        <taxon>Promicromonosporaceae</taxon>
        <taxon>Isoptericola</taxon>
    </lineage>
</organism>
<comment type="caution">
    <text evidence="3">The sequence shown here is derived from an EMBL/GenBank/DDBJ whole genome shotgun (WGS) entry which is preliminary data.</text>
</comment>
<dbReference type="InterPro" id="IPR050471">
    <property type="entry name" value="AB_hydrolase"/>
</dbReference>
<dbReference type="PRINTS" id="PR00111">
    <property type="entry name" value="ABHYDROLASE"/>
</dbReference>
<dbReference type="InterPro" id="IPR000073">
    <property type="entry name" value="AB_hydrolase_1"/>
</dbReference>
<dbReference type="SUPFAM" id="SSF53756">
    <property type="entry name" value="UDP-Glycosyltransferase/glycogen phosphorylase"/>
    <property type="match status" value="1"/>
</dbReference>
<dbReference type="RefSeq" id="WP_332901932.1">
    <property type="nucleotide sequence ID" value="NZ_JBAGLP010000117.1"/>
</dbReference>
<sequence>MVAPVRPDRSGRVERDGVGIAWDVYEREGAPTVLLLPTWQIVTPRRFWKCQIPFLAGRFRVVVFDARGSGRSDRPEDTEAYAPDEIAADAVAVLDATGTASAVVVGLSAGGPWGVALATNAPERVDGLVAMGSSIWGAAPPPEGREFSTDDVLDSTEGWAKGNVHYWRSAPGAFEDFVRFFAPMVFNEPHSSKPIEDHLEWSREADIEVLSATNVAADGAPVTADRCRQVRCPVLVIHGEQDEVAPHYFGELMADLTGGRLVTIVGGGHSPTGREPVKANRLIEDFVNTIHPPRLPSRSTWERAAVRPRRALYLSSPIGLGHARRDVAIAGELRRHHPDLQIDWLTQHPVTRLLADVGETVHPASALLANESAHFEDESADHDLHAFQVFRRMDEILLHNFFVFDDVVRETPYDLVIADEAWDVDHFLHENPELKRFSYAWLTDFVGMLPMPSGGAAEIELAADHNAQMLEQRARYRRLRDASLFVGNPDDVVDASFGPGLPDIRTWTEENFTFPGYVTGSEVPGRRERDAVRRRLGCGADDLLVVVTVGGSGVGEALLRRVLDAVPLARRLLPELRFLVVTGPRIEPASLPATPGVEAVGYLPDLFSYLAACDLAVVQGGLTTCMELTAARRPFLYVPLRDHFEQNFHVRHRLDRYDAGRYLPYEDACDPDLLAEEIVKNVATDVDYRPVETDGAARASAILAELF</sequence>
<feature type="domain" description="AB hydrolase-1" evidence="2">
    <location>
        <begin position="45"/>
        <end position="275"/>
    </location>
</feature>
<name>A0ABU7Z7B1_9MICO</name>
<dbReference type="Gene3D" id="3.40.50.2000">
    <property type="entry name" value="Glycogen Phosphorylase B"/>
    <property type="match status" value="2"/>
</dbReference>